<comment type="caution">
    <text evidence="3">The sequence shown here is derived from an EMBL/GenBank/DDBJ whole genome shotgun (WGS) entry which is preliminary data.</text>
</comment>
<comment type="similarity">
    <text evidence="1">Belongs to the PemK/MazF family.</text>
</comment>
<dbReference type="InterPro" id="IPR003477">
    <property type="entry name" value="PemK-like"/>
</dbReference>
<dbReference type="Gene3D" id="2.30.30.110">
    <property type="match status" value="1"/>
</dbReference>
<name>A0A849C5L0_9NOCA</name>
<keyword evidence="2" id="KW-1277">Toxin-antitoxin system</keyword>
<evidence type="ECO:0000256" key="2">
    <source>
        <dbReference type="ARBA" id="ARBA00022649"/>
    </source>
</evidence>
<evidence type="ECO:0000313" key="4">
    <source>
        <dbReference type="Proteomes" id="UP000586827"/>
    </source>
</evidence>
<reference evidence="3 4" key="1">
    <citation type="submission" date="2020-05" db="EMBL/GenBank/DDBJ databases">
        <title>MicrobeNet Type strains.</title>
        <authorList>
            <person name="Nicholson A.C."/>
        </authorList>
    </citation>
    <scope>NUCLEOTIDE SEQUENCE [LARGE SCALE GENOMIC DNA]</scope>
    <source>
        <strain evidence="3 4">JCM 3224</strain>
    </source>
</reference>
<proteinExistence type="inferred from homology"/>
<dbReference type="SUPFAM" id="SSF50118">
    <property type="entry name" value="Cell growth inhibitor/plasmid maintenance toxic component"/>
    <property type="match status" value="1"/>
</dbReference>
<gene>
    <name evidence="3" type="ORF">HLB23_14735</name>
</gene>
<dbReference type="GO" id="GO:0006402">
    <property type="term" value="P:mRNA catabolic process"/>
    <property type="evidence" value="ECO:0007669"/>
    <property type="project" value="TreeGrafter"/>
</dbReference>
<dbReference type="InterPro" id="IPR011067">
    <property type="entry name" value="Plasmid_toxin/cell-grow_inhib"/>
</dbReference>
<dbReference type="EMBL" id="JABELX010000005">
    <property type="protein sequence ID" value="NNH71107.1"/>
    <property type="molecule type" value="Genomic_DNA"/>
</dbReference>
<evidence type="ECO:0000313" key="3">
    <source>
        <dbReference type="EMBL" id="NNH71107.1"/>
    </source>
</evidence>
<dbReference type="RefSeq" id="WP_067524583.1">
    <property type="nucleotide sequence ID" value="NZ_JABELX010000005.1"/>
</dbReference>
<dbReference type="Pfam" id="PF02452">
    <property type="entry name" value="PemK_toxin"/>
    <property type="match status" value="1"/>
</dbReference>
<dbReference type="AlphaFoldDB" id="A0A849C5L0"/>
<protein>
    <submittedName>
        <fullName evidence="3">Type II toxin-antitoxin system PemK/MazF family toxin</fullName>
    </submittedName>
</protein>
<keyword evidence="4" id="KW-1185">Reference proteome</keyword>
<accession>A0A849C5L0</accession>
<evidence type="ECO:0000256" key="1">
    <source>
        <dbReference type="ARBA" id="ARBA00007521"/>
    </source>
</evidence>
<dbReference type="GO" id="GO:0004521">
    <property type="term" value="F:RNA endonuclease activity"/>
    <property type="evidence" value="ECO:0007669"/>
    <property type="project" value="TreeGrafter"/>
</dbReference>
<dbReference type="PANTHER" id="PTHR33988">
    <property type="entry name" value="ENDORIBONUCLEASE MAZF-RELATED"/>
    <property type="match status" value="1"/>
</dbReference>
<dbReference type="Proteomes" id="UP000586827">
    <property type="component" value="Unassembled WGS sequence"/>
</dbReference>
<dbReference type="GO" id="GO:0016075">
    <property type="term" value="P:rRNA catabolic process"/>
    <property type="evidence" value="ECO:0007669"/>
    <property type="project" value="TreeGrafter"/>
</dbReference>
<dbReference type="PANTHER" id="PTHR33988:SF2">
    <property type="entry name" value="ENDORIBONUCLEASE MAZF"/>
    <property type="match status" value="1"/>
</dbReference>
<organism evidence="3 4">
    <name type="scientific">Nocardia uniformis</name>
    <dbReference type="NCBI Taxonomy" id="53432"/>
    <lineage>
        <taxon>Bacteria</taxon>
        <taxon>Bacillati</taxon>
        <taxon>Actinomycetota</taxon>
        <taxon>Actinomycetes</taxon>
        <taxon>Mycobacteriales</taxon>
        <taxon>Nocardiaceae</taxon>
        <taxon>Nocardia</taxon>
    </lineage>
</organism>
<sequence>MRPIHIAELGTKPRPVLVLTREIARPVLKTVTVAPITSTIRDIPTEVRLDSSNGLDHDCVALLDKITTIPAAALGRRVGFLHPGQEQHLSDAVHAAFELK</sequence>
<dbReference type="GO" id="GO:0003677">
    <property type="term" value="F:DNA binding"/>
    <property type="evidence" value="ECO:0007669"/>
    <property type="project" value="InterPro"/>
</dbReference>